<dbReference type="Proteomes" id="UP000027222">
    <property type="component" value="Unassembled WGS sequence"/>
</dbReference>
<keyword evidence="2" id="KW-1185">Reference proteome</keyword>
<reference evidence="2" key="1">
    <citation type="journal article" date="2014" name="Proc. Natl. Acad. Sci. U.S.A.">
        <title>Extensive sampling of basidiomycete genomes demonstrates inadequacy of the white-rot/brown-rot paradigm for wood decay fungi.</title>
        <authorList>
            <person name="Riley R."/>
            <person name="Salamov A.A."/>
            <person name="Brown D.W."/>
            <person name="Nagy L.G."/>
            <person name="Floudas D."/>
            <person name="Held B.W."/>
            <person name="Levasseur A."/>
            <person name="Lombard V."/>
            <person name="Morin E."/>
            <person name="Otillar R."/>
            <person name="Lindquist E.A."/>
            <person name="Sun H."/>
            <person name="LaButti K.M."/>
            <person name="Schmutz J."/>
            <person name="Jabbour D."/>
            <person name="Luo H."/>
            <person name="Baker S.E."/>
            <person name="Pisabarro A.G."/>
            <person name="Walton J.D."/>
            <person name="Blanchette R.A."/>
            <person name="Henrissat B."/>
            <person name="Martin F."/>
            <person name="Cullen D."/>
            <person name="Hibbett D.S."/>
            <person name="Grigoriev I.V."/>
        </authorList>
    </citation>
    <scope>NUCLEOTIDE SEQUENCE [LARGE SCALE GENOMIC DNA]</scope>
    <source>
        <strain evidence="2">CBS 339.88</strain>
    </source>
</reference>
<proteinExistence type="predicted"/>
<name>A0A067SN36_GALM3</name>
<sequence length="91" mass="10541">MPAFRLALKKWVVYSIVGVSLVSQRYSSHRRGEYQVKWLFSWSIHSGFLRRTATLALNVQFRQSMLGTANRGRLKLDSNDLTQPRRPFLSG</sequence>
<protein>
    <submittedName>
        <fullName evidence="1">Uncharacterized protein</fullName>
    </submittedName>
</protein>
<evidence type="ECO:0000313" key="1">
    <source>
        <dbReference type="EMBL" id="KDR69114.1"/>
    </source>
</evidence>
<accession>A0A067SN36</accession>
<evidence type="ECO:0000313" key="2">
    <source>
        <dbReference type="Proteomes" id="UP000027222"/>
    </source>
</evidence>
<dbReference type="EMBL" id="KL142404">
    <property type="protein sequence ID" value="KDR69114.1"/>
    <property type="molecule type" value="Genomic_DNA"/>
</dbReference>
<organism evidence="1 2">
    <name type="scientific">Galerina marginata (strain CBS 339.88)</name>
    <dbReference type="NCBI Taxonomy" id="685588"/>
    <lineage>
        <taxon>Eukaryota</taxon>
        <taxon>Fungi</taxon>
        <taxon>Dikarya</taxon>
        <taxon>Basidiomycota</taxon>
        <taxon>Agaricomycotina</taxon>
        <taxon>Agaricomycetes</taxon>
        <taxon>Agaricomycetidae</taxon>
        <taxon>Agaricales</taxon>
        <taxon>Agaricineae</taxon>
        <taxon>Strophariaceae</taxon>
        <taxon>Galerina</taxon>
    </lineage>
</organism>
<gene>
    <name evidence="1" type="ORF">GALMADRAFT_230898</name>
</gene>
<dbReference type="AlphaFoldDB" id="A0A067SN36"/>
<dbReference type="HOGENOM" id="CLU_2427172_0_0_1"/>